<evidence type="ECO:0000259" key="15">
    <source>
        <dbReference type="Pfam" id="PF09331"/>
    </source>
</evidence>
<evidence type="ECO:0000256" key="3">
    <source>
        <dbReference type="ARBA" id="ARBA00010838"/>
    </source>
</evidence>
<evidence type="ECO:0000256" key="8">
    <source>
        <dbReference type="ARBA" id="ARBA00022801"/>
    </source>
</evidence>
<evidence type="ECO:0000256" key="12">
    <source>
        <dbReference type="ARBA" id="ARBA00034026"/>
    </source>
</evidence>
<evidence type="ECO:0000256" key="9">
    <source>
        <dbReference type="ARBA" id="ARBA00022833"/>
    </source>
</evidence>
<dbReference type="PANTHER" id="PTHR10353">
    <property type="entry name" value="GLYCOSYL HYDROLASE"/>
    <property type="match status" value="1"/>
</dbReference>
<dbReference type="PANTHER" id="PTHR10353:SF254">
    <property type="entry name" value="THIOGLUCOSIDASE"/>
    <property type="match status" value="1"/>
</dbReference>
<keyword evidence="7" id="KW-0479">Metal-binding</keyword>
<dbReference type="PRINTS" id="PR00131">
    <property type="entry name" value="GLHYDRLASE1"/>
</dbReference>
<comment type="subunit">
    <text evidence="4">Homodimer.</text>
</comment>
<dbReference type="SUPFAM" id="SSF51445">
    <property type="entry name" value="(Trans)glycosidases"/>
    <property type="match status" value="1"/>
</dbReference>
<name>A0A816YF17_BRANA</name>
<gene>
    <name evidence="16" type="ORF">DARMORV10_A07P07280.1</name>
</gene>
<dbReference type="InterPro" id="IPR001360">
    <property type="entry name" value="Glyco_hydro_1"/>
</dbReference>
<keyword evidence="9" id="KW-0862">Zinc</keyword>
<keyword evidence="14" id="KW-1133">Transmembrane helix</keyword>
<dbReference type="InterPro" id="IPR015410">
    <property type="entry name" value="DUF1985"/>
</dbReference>
<evidence type="ECO:0000256" key="11">
    <source>
        <dbReference type="ARBA" id="ARBA00032797"/>
    </source>
</evidence>
<feature type="region of interest" description="Disordered" evidence="13">
    <location>
        <begin position="343"/>
        <end position="368"/>
    </location>
</feature>
<sequence length="1174" mass="133744">MASSSGTKKYPPRLYEIGKTPIQSRSMNHSCFLSNLQVMKESVGEDVWLELRESAVGVIIKLKELEYTWSAKHVHYFLVNQLAIQYSHEVWSLIEDQPLRFSLYEFEDITGLNCDPFDTQEQWDVAHEDFWVEMKVPISEGPKLNELQAFFPIIRNWPREKRVMVGLLCLLSIGIFGISSNSRIPLHLAKRVMDPAAFQRHPWGRVAFTSLVDSIKVVTYEEKKSYTLHGCVHALLIWIYESVPGLGEIYGHRIEEAEVPLLSWHGSRQRINFPNFCAQEKKKYQKIRVRHMIVKAMEDRYPKWGEDKPPDDLDNMIVDILNDQLNDKFWDVVPLTKCQKRKTQVSAPSVPERVDTSPSTKRRKEKETAPEMVCITFLKKESHTDMPINNNIIQKLVEAVDNLSGRVETMDVSVAERVIKTLEASMKNKMAILEEDMNVLKGKDEEKVTSNAGNSKAHEDDDACSNTMSWMVQTKKGSVDGLPIQRVVKKEKKINKTMPGKKVKIEKPFSIPQLNDQSISTEGWENHLKWQKSVKCRVALEALASSLEEPTRKRKTKLTKTQVFPFVGNSTVKRIVSGKTVSKESYDPLDKVAPEKLKKVLDFIKSDLEDAESGYGDRSARFYLTLVLPRETWPTKNYGWLHDSVWTGPSVSSLYYTTNTCTKYILTGPEYVSKTFAIRQAKKRWNIFCLFTIFLSFAFSSRCNDVYTYSKKDFPEGFVFGSAVSAYQWEGAADEDGRKPSIWDTIFHSRKGPTGDVACDGYHKYKEDVRLMYDMGLDASRLSISWSRLIPSGRGPVNPKGLRFYKNLLDELKSHGIEPHVTLYHDDLPQTLDDEYGGWFDRKIIDDFTAFADVCFREFGNTVKFWSTINEPNMLAFGGSGLGIKLPTPQTNSYIGNSSTNQYIALHNMLLTHASTASLYKKKYKDKQNGSVGITCFTYWMVPFTSSKEDDMATQRARDFFLGSVLHPLVFGDYPGSVKRIAGKRLPSFSKEESDLVQNSSDFIGVIHYTTMYIAHLTSSTDQDFVSDMNASLIPIGNSTLVKYDVLPWGLEGVLAYIKENYGNPPVYILENGSSNHSSSLNDVGRVEYLHAYIGAVLNSVRNESDTRGYFQWSFMDLFEFLDPNYTYGLYYVNFSDPELKRSPKTSALWYSAFLNGTTSSSHELKNSGSFSAL</sequence>
<dbReference type="EC" id="3.2.1.147" evidence="5"/>
<dbReference type="GO" id="GO:0019137">
    <property type="term" value="F:thioglucosidase activity"/>
    <property type="evidence" value="ECO:0007669"/>
    <property type="project" value="UniProtKB-EC"/>
</dbReference>
<evidence type="ECO:0000256" key="14">
    <source>
        <dbReference type="SAM" id="Phobius"/>
    </source>
</evidence>
<keyword evidence="14" id="KW-0472">Membrane</keyword>
<comment type="function">
    <text evidence="1">Degradation of glucosinolates (glucose residue linked by a thioglucoside bound to an amino acid derivative) to glucose, sulfate and any of the products: thiocyanates, isothiocyanates, nitriles, epithionitriles or oxazolidine-2-thiones.</text>
</comment>
<reference evidence="16" key="1">
    <citation type="submission" date="2021-01" db="EMBL/GenBank/DDBJ databases">
        <authorList>
            <consortium name="Genoscope - CEA"/>
            <person name="William W."/>
        </authorList>
    </citation>
    <scope>NUCLEOTIDE SEQUENCE</scope>
</reference>
<dbReference type="GO" id="GO:0005773">
    <property type="term" value="C:vacuole"/>
    <property type="evidence" value="ECO:0007669"/>
    <property type="project" value="UniProtKB-SubCell"/>
</dbReference>
<evidence type="ECO:0000256" key="6">
    <source>
        <dbReference type="ARBA" id="ARBA00022554"/>
    </source>
</evidence>
<feature type="transmembrane region" description="Helical" evidence="14">
    <location>
        <begin position="163"/>
        <end position="180"/>
    </location>
</feature>
<comment type="similarity">
    <text evidence="3">Belongs to the glycosyl hydrolase 1 family.</text>
</comment>
<evidence type="ECO:0000256" key="1">
    <source>
        <dbReference type="ARBA" id="ARBA00003014"/>
    </source>
</evidence>
<protein>
    <recommendedName>
        <fullName evidence="5">thioglucosidase</fullName>
        <ecNumber evidence="5">3.2.1.147</ecNumber>
    </recommendedName>
    <alternativeName>
        <fullName evidence="10">Sinigrinase</fullName>
    </alternativeName>
    <alternativeName>
        <fullName evidence="11">Thioglucosidase</fullName>
    </alternativeName>
</protein>
<organism evidence="16">
    <name type="scientific">Brassica napus</name>
    <name type="common">Rape</name>
    <dbReference type="NCBI Taxonomy" id="3708"/>
    <lineage>
        <taxon>Eukaryota</taxon>
        <taxon>Viridiplantae</taxon>
        <taxon>Streptophyta</taxon>
        <taxon>Embryophyta</taxon>
        <taxon>Tracheophyta</taxon>
        <taxon>Spermatophyta</taxon>
        <taxon>Magnoliopsida</taxon>
        <taxon>eudicotyledons</taxon>
        <taxon>Gunneridae</taxon>
        <taxon>Pentapetalae</taxon>
        <taxon>rosids</taxon>
        <taxon>malvids</taxon>
        <taxon>Brassicales</taxon>
        <taxon>Brassicaceae</taxon>
        <taxon>Brassiceae</taxon>
        <taxon>Brassica</taxon>
    </lineage>
</organism>
<dbReference type="InterPro" id="IPR033132">
    <property type="entry name" value="GH_1_N_CS"/>
</dbReference>
<evidence type="ECO:0000256" key="7">
    <source>
        <dbReference type="ARBA" id="ARBA00022723"/>
    </source>
</evidence>
<dbReference type="GO" id="GO:0046872">
    <property type="term" value="F:metal ion binding"/>
    <property type="evidence" value="ECO:0007669"/>
    <property type="project" value="UniProtKB-KW"/>
</dbReference>
<keyword evidence="14" id="KW-0812">Transmembrane</keyword>
<evidence type="ECO:0000256" key="13">
    <source>
        <dbReference type="SAM" id="MobiDB-lite"/>
    </source>
</evidence>
<evidence type="ECO:0000256" key="4">
    <source>
        <dbReference type="ARBA" id="ARBA00011738"/>
    </source>
</evidence>
<comment type="catalytic activity">
    <reaction evidence="12">
        <text>a thioglucoside + H2O = a sugar + a thiol.</text>
        <dbReference type="EC" id="3.2.1.147"/>
    </reaction>
</comment>
<dbReference type="PROSITE" id="PS00653">
    <property type="entry name" value="GLYCOSYL_HYDROL_F1_2"/>
    <property type="match status" value="1"/>
</dbReference>
<evidence type="ECO:0000313" key="16">
    <source>
        <dbReference type="EMBL" id="CAF2158331.1"/>
    </source>
</evidence>
<dbReference type="FunFam" id="3.20.20.80:FF:000041">
    <property type="entry name" value="Beta-glucosidase 7"/>
    <property type="match status" value="1"/>
</dbReference>
<evidence type="ECO:0000256" key="5">
    <source>
        <dbReference type="ARBA" id="ARBA00012250"/>
    </source>
</evidence>
<dbReference type="Gene3D" id="3.20.20.80">
    <property type="entry name" value="Glycosidases"/>
    <property type="match status" value="1"/>
</dbReference>
<proteinExistence type="inferred from homology"/>
<dbReference type="EMBL" id="HG994361">
    <property type="protein sequence ID" value="CAF2158331.1"/>
    <property type="molecule type" value="Genomic_DNA"/>
</dbReference>
<dbReference type="InterPro" id="IPR017853">
    <property type="entry name" value="GH"/>
</dbReference>
<accession>A0A816YF17</accession>
<dbReference type="Pfam" id="PF00232">
    <property type="entry name" value="Glyco_hydro_1"/>
    <property type="match status" value="1"/>
</dbReference>
<evidence type="ECO:0000256" key="2">
    <source>
        <dbReference type="ARBA" id="ARBA00004116"/>
    </source>
</evidence>
<evidence type="ECO:0000256" key="10">
    <source>
        <dbReference type="ARBA" id="ARBA00032643"/>
    </source>
</evidence>
<dbReference type="Pfam" id="PF09331">
    <property type="entry name" value="DUF1985"/>
    <property type="match status" value="1"/>
</dbReference>
<keyword evidence="8" id="KW-0378">Hydrolase</keyword>
<comment type="subcellular location">
    <subcellularLocation>
        <location evidence="2">Vacuole</location>
    </subcellularLocation>
</comment>
<dbReference type="AlphaFoldDB" id="A0A816YF17"/>
<keyword evidence="6" id="KW-0926">Vacuole</keyword>
<dbReference type="Proteomes" id="UP001295469">
    <property type="component" value="Chromosome A07"/>
</dbReference>
<feature type="domain" description="DUF1985" evidence="15">
    <location>
        <begin position="78"/>
        <end position="213"/>
    </location>
</feature>
<dbReference type="GO" id="GO:0005975">
    <property type="term" value="P:carbohydrate metabolic process"/>
    <property type="evidence" value="ECO:0007669"/>
    <property type="project" value="InterPro"/>
</dbReference>